<feature type="transmembrane region" description="Helical" evidence="1">
    <location>
        <begin position="314"/>
        <end position="335"/>
    </location>
</feature>
<keyword evidence="1" id="KW-0812">Transmembrane</keyword>
<evidence type="ECO:0008006" key="5">
    <source>
        <dbReference type="Google" id="ProtNLM"/>
    </source>
</evidence>
<sequence>MKRFGLFILLSLLFSSVLLPRVVLAQEGMTDEDRIDPAGFYSTPSEVSDTLNENTTGAQNVEKAAIKGLTGHGLAILQSAYPCLFQNCEEIEDEQARKGFGGVIEEQVVAMLDRQPTVNVVAHLAEEWVPGYKDTNSVYANGVDDLKEAKIVDLWSFTRNLAYAFYVVIMIVIGFMIMFRNKIGGQVMVTLGNSIPKIVISLVLVTFSFAIIGIIIDIGGILRNVISNLYYPDNSELAINVHNPFQLLGGFWGKNLIEPLAGFLPEGNLNLIGWVGHILKNLGQTILNLVLNILATGFVLFGAIKLWIMLVKTYFSLIINVVTAPLTIAMGSLPGNDSSLTNTFKSAARNVLVFPVAFAIVNLPYVLDNAGVSLKFPESLVGVDTTSGTFLPTLILGLAKVLAIFTAATAPEIVKSIIPATASKSGVDSAGAIKGALSKVPLLGGMFK</sequence>
<feature type="transmembrane region" description="Helical" evidence="1">
    <location>
        <begin position="347"/>
        <end position="367"/>
    </location>
</feature>
<gene>
    <name evidence="3" type="ORF">GX656_00530</name>
</gene>
<evidence type="ECO:0000256" key="1">
    <source>
        <dbReference type="SAM" id="Phobius"/>
    </source>
</evidence>
<keyword evidence="1" id="KW-1133">Transmembrane helix</keyword>
<reference evidence="3 4" key="1">
    <citation type="journal article" date="2020" name="Biotechnol. Biofuels">
        <title>New insights from the biogas microbiome by comprehensive genome-resolved metagenomics of nearly 1600 species originating from multiple anaerobic digesters.</title>
        <authorList>
            <person name="Campanaro S."/>
            <person name="Treu L."/>
            <person name="Rodriguez-R L.M."/>
            <person name="Kovalovszki A."/>
            <person name="Ziels R.M."/>
            <person name="Maus I."/>
            <person name="Zhu X."/>
            <person name="Kougias P.G."/>
            <person name="Basile A."/>
            <person name="Luo G."/>
            <person name="Schluter A."/>
            <person name="Konstantinidis K.T."/>
            <person name="Angelidaki I."/>
        </authorList>
    </citation>
    <scope>NUCLEOTIDE SEQUENCE [LARGE SCALE GENOMIC DNA]</scope>
    <source>
        <strain evidence="3">AS06rmzACSIP_65</strain>
    </source>
</reference>
<protein>
    <recommendedName>
        <fullName evidence="5">Type IV secretion system protein</fullName>
    </recommendedName>
</protein>
<organism evidence="3 4">
    <name type="scientific">Candidatus Dojkabacteria bacterium</name>
    <dbReference type="NCBI Taxonomy" id="2099670"/>
    <lineage>
        <taxon>Bacteria</taxon>
        <taxon>Candidatus Dojkabacteria</taxon>
    </lineage>
</organism>
<dbReference type="EMBL" id="JAAZBX010000002">
    <property type="protein sequence ID" value="NLD25114.1"/>
    <property type="molecule type" value="Genomic_DNA"/>
</dbReference>
<dbReference type="Proteomes" id="UP000545876">
    <property type="component" value="Unassembled WGS sequence"/>
</dbReference>
<accession>A0A847D069</accession>
<feature type="transmembrane region" description="Helical" evidence="1">
    <location>
        <begin position="387"/>
        <end position="408"/>
    </location>
</feature>
<keyword evidence="1" id="KW-0472">Membrane</keyword>
<proteinExistence type="predicted"/>
<feature type="transmembrane region" description="Helical" evidence="1">
    <location>
        <begin position="199"/>
        <end position="222"/>
    </location>
</feature>
<evidence type="ECO:0000256" key="2">
    <source>
        <dbReference type="SAM" id="SignalP"/>
    </source>
</evidence>
<keyword evidence="2" id="KW-0732">Signal</keyword>
<feature type="signal peptide" evidence="2">
    <location>
        <begin position="1"/>
        <end position="25"/>
    </location>
</feature>
<feature type="transmembrane region" description="Helical" evidence="1">
    <location>
        <begin position="161"/>
        <end position="179"/>
    </location>
</feature>
<comment type="caution">
    <text evidence="3">The sequence shown here is derived from an EMBL/GenBank/DDBJ whole genome shotgun (WGS) entry which is preliminary data.</text>
</comment>
<evidence type="ECO:0000313" key="4">
    <source>
        <dbReference type="Proteomes" id="UP000545876"/>
    </source>
</evidence>
<feature type="chain" id="PRO_5033004763" description="Type IV secretion system protein" evidence="2">
    <location>
        <begin position="26"/>
        <end position="448"/>
    </location>
</feature>
<name>A0A847D069_9BACT</name>
<evidence type="ECO:0000313" key="3">
    <source>
        <dbReference type="EMBL" id="NLD25114.1"/>
    </source>
</evidence>
<dbReference type="AlphaFoldDB" id="A0A847D069"/>
<feature type="transmembrane region" description="Helical" evidence="1">
    <location>
        <begin position="286"/>
        <end position="308"/>
    </location>
</feature>